<evidence type="ECO:0000313" key="2">
    <source>
        <dbReference type="EMBL" id="OAA35884.1"/>
    </source>
</evidence>
<dbReference type="OrthoDB" id="413314at2759"/>
<organism evidence="2 3">
    <name type="scientific">Beauveria brongniartii RCEF 3172</name>
    <dbReference type="NCBI Taxonomy" id="1081107"/>
    <lineage>
        <taxon>Eukaryota</taxon>
        <taxon>Fungi</taxon>
        <taxon>Dikarya</taxon>
        <taxon>Ascomycota</taxon>
        <taxon>Pezizomycotina</taxon>
        <taxon>Sordariomycetes</taxon>
        <taxon>Hypocreomycetidae</taxon>
        <taxon>Hypocreales</taxon>
        <taxon>Cordycipitaceae</taxon>
        <taxon>Beauveria</taxon>
        <taxon>Beauveria brongniartii</taxon>
    </lineage>
</organism>
<proteinExistence type="predicted"/>
<evidence type="ECO:0000256" key="1">
    <source>
        <dbReference type="SAM" id="MobiDB-lite"/>
    </source>
</evidence>
<sequence>MGRDHRRPAPRKPRCSGLYRLAQRAQPIRRGVDVSPRRPPRRHRTIPRGWQAGDREAGKQETLRLLLSEDAPVGIIDSDDVGILAAHLLVAEDVTRHNKAKYVLNGPENISGRHIVAMAEEYLGTKVETVAYKDTSFIEDMAAQSDESRNVILSIKHAADTVWEGKCGIDTPSKEVFNIAAPKRTPAQVFKTLLDE</sequence>
<dbReference type="InterPro" id="IPR036291">
    <property type="entry name" value="NAD(P)-bd_dom_sf"/>
</dbReference>
<feature type="region of interest" description="Disordered" evidence="1">
    <location>
        <begin position="28"/>
        <end position="56"/>
    </location>
</feature>
<keyword evidence="3" id="KW-1185">Reference proteome</keyword>
<dbReference type="EMBL" id="AZHA01000039">
    <property type="protein sequence ID" value="OAA35884.1"/>
    <property type="molecule type" value="Genomic_DNA"/>
</dbReference>
<protein>
    <submittedName>
        <fullName evidence="2">NmrA-like family protein</fullName>
    </submittedName>
</protein>
<dbReference type="Gene3D" id="3.40.50.720">
    <property type="entry name" value="NAD(P)-binding Rossmann-like Domain"/>
    <property type="match status" value="1"/>
</dbReference>
<comment type="caution">
    <text evidence="2">The sequence shown here is derived from an EMBL/GenBank/DDBJ whole genome shotgun (WGS) entry which is preliminary data.</text>
</comment>
<evidence type="ECO:0000313" key="3">
    <source>
        <dbReference type="Proteomes" id="UP000076863"/>
    </source>
</evidence>
<dbReference type="SUPFAM" id="SSF51735">
    <property type="entry name" value="NAD(P)-binding Rossmann-fold domains"/>
    <property type="match status" value="1"/>
</dbReference>
<dbReference type="AlphaFoldDB" id="A0A166XJJ9"/>
<accession>A0A166XJJ9</accession>
<name>A0A166XJJ9_9HYPO</name>
<dbReference type="Gene3D" id="3.90.25.10">
    <property type="entry name" value="UDP-galactose 4-epimerase, domain 1"/>
    <property type="match status" value="1"/>
</dbReference>
<gene>
    <name evidence="2" type="ORF">BBO_08536</name>
</gene>
<dbReference type="Proteomes" id="UP000076863">
    <property type="component" value="Unassembled WGS sequence"/>
</dbReference>
<reference evidence="2 3" key="1">
    <citation type="journal article" date="2016" name="Genome Biol. Evol.">
        <title>Divergent and convergent evolution of fungal pathogenicity.</title>
        <authorList>
            <person name="Shang Y."/>
            <person name="Xiao G."/>
            <person name="Zheng P."/>
            <person name="Cen K."/>
            <person name="Zhan S."/>
            <person name="Wang C."/>
        </authorList>
    </citation>
    <scope>NUCLEOTIDE SEQUENCE [LARGE SCALE GENOMIC DNA]</scope>
    <source>
        <strain evidence="2 3">RCEF 3172</strain>
    </source>
</reference>